<reference evidence="2" key="1">
    <citation type="submission" date="2022-08" db="EMBL/GenBank/DDBJ databases">
        <authorList>
            <person name="Gutierrez-Valencia J."/>
        </authorList>
    </citation>
    <scope>NUCLEOTIDE SEQUENCE</scope>
</reference>
<dbReference type="SUPFAM" id="SSF54995">
    <property type="entry name" value="Ribosomal protein S6"/>
    <property type="match status" value="1"/>
</dbReference>
<keyword evidence="3" id="KW-1185">Reference proteome</keyword>
<evidence type="ECO:0000313" key="2">
    <source>
        <dbReference type="EMBL" id="CAI0401492.1"/>
    </source>
</evidence>
<dbReference type="PANTHER" id="PTHR21011">
    <property type="entry name" value="MITOCHONDRIAL 28S RIBOSOMAL PROTEIN S6"/>
    <property type="match status" value="1"/>
</dbReference>
<dbReference type="AlphaFoldDB" id="A0AAV0IV82"/>
<evidence type="ECO:0000256" key="1">
    <source>
        <dbReference type="ARBA" id="ARBA00009512"/>
    </source>
</evidence>
<dbReference type="GO" id="GO:0003735">
    <property type="term" value="F:structural constituent of ribosome"/>
    <property type="evidence" value="ECO:0007669"/>
    <property type="project" value="InterPro"/>
</dbReference>
<evidence type="ECO:0000313" key="3">
    <source>
        <dbReference type="Proteomes" id="UP001154282"/>
    </source>
</evidence>
<proteinExistence type="inferred from homology"/>
<dbReference type="InterPro" id="IPR014717">
    <property type="entry name" value="Transl_elong_EF1B/ribsomal_bS6"/>
</dbReference>
<dbReference type="GO" id="GO:0015935">
    <property type="term" value="C:small ribosomal subunit"/>
    <property type="evidence" value="ECO:0007669"/>
    <property type="project" value="TreeGrafter"/>
</dbReference>
<dbReference type="GO" id="GO:0005737">
    <property type="term" value="C:cytoplasm"/>
    <property type="evidence" value="ECO:0007669"/>
    <property type="project" value="UniProtKB-ARBA"/>
</dbReference>
<dbReference type="InterPro" id="IPR000529">
    <property type="entry name" value="Ribosomal_bS6"/>
</dbReference>
<sequence length="106" mass="12337">MPEFADDEEEELYDFLNLELQSDLKDDLMRHYEVVYLIHEKHAEEVDAVNEKVQDFLREKKGKIWRMNDWGMRSSFALDFSLSTLALAIICISIPSRGAQSEPLDG</sequence>
<dbReference type="GO" id="GO:0006412">
    <property type="term" value="P:translation"/>
    <property type="evidence" value="ECO:0007669"/>
    <property type="project" value="InterPro"/>
</dbReference>
<dbReference type="Gene3D" id="3.30.70.60">
    <property type="match status" value="1"/>
</dbReference>
<dbReference type="GO" id="GO:0070181">
    <property type="term" value="F:small ribosomal subunit rRNA binding"/>
    <property type="evidence" value="ECO:0007669"/>
    <property type="project" value="TreeGrafter"/>
</dbReference>
<gene>
    <name evidence="2" type="ORF">LITE_LOCUS11232</name>
</gene>
<name>A0AAV0IV82_9ROSI</name>
<dbReference type="PANTHER" id="PTHR21011:SF1">
    <property type="entry name" value="SMALL RIBOSOMAL SUBUNIT PROTEIN BS6M"/>
    <property type="match status" value="1"/>
</dbReference>
<protein>
    <submittedName>
        <fullName evidence="2">Uncharacterized protein</fullName>
    </submittedName>
</protein>
<dbReference type="InterPro" id="IPR035980">
    <property type="entry name" value="Ribosomal_bS6_sf"/>
</dbReference>
<comment type="caution">
    <text evidence="2">The sequence shown here is derived from an EMBL/GenBank/DDBJ whole genome shotgun (WGS) entry which is preliminary data.</text>
</comment>
<organism evidence="2 3">
    <name type="scientific">Linum tenue</name>
    <dbReference type="NCBI Taxonomy" id="586396"/>
    <lineage>
        <taxon>Eukaryota</taxon>
        <taxon>Viridiplantae</taxon>
        <taxon>Streptophyta</taxon>
        <taxon>Embryophyta</taxon>
        <taxon>Tracheophyta</taxon>
        <taxon>Spermatophyta</taxon>
        <taxon>Magnoliopsida</taxon>
        <taxon>eudicotyledons</taxon>
        <taxon>Gunneridae</taxon>
        <taxon>Pentapetalae</taxon>
        <taxon>rosids</taxon>
        <taxon>fabids</taxon>
        <taxon>Malpighiales</taxon>
        <taxon>Linaceae</taxon>
        <taxon>Linum</taxon>
    </lineage>
</organism>
<accession>A0AAV0IV82</accession>
<dbReference type="Proteomes" id="UP001154282">
    <property type="component" value="Unassembled WGS sequence"/>
</dbReference>
<dbReference type="Pfam" id="PF01250">
    <property type="entry name" value="Ribosomal_S6"/>
    <property type="match status" value="1"/>
</dbReference>
<dbReference type="EMBL" id="CAMGYJ010000004">
    <property type="protein sequence ID" value="CAI0401492.1"/>
    <property type="molecule type" value="Genomic_DNA"/>
</dbReference>
<comment type="similarity">
    <text evidence="1">Belongs to the bacterial ribosomal protein bS6 family.</text>
</comment>